<proteinExistence type="predicted"/>
<name>A0AAW1G0V4_ZOAVI</name>
<dbReference type="EMBL" id="JBCEZU010000013">
    <property type="protein sequence ID" value="KAK9539664.1"/>
    <property type="molecule type" value="Genomic_DNA"/>
</dbReference>
<dbReference type="Proteomes" id="UP001488805">
    <property type="component" value="Unassembled WGS sequence"/>
</dbReference>
<sequence length="86" mass="9182">MRSYGTVLQRCGGREGAVAVEQASRSYQAKGTPGGIRIRGGKRKVSEGPLGLGCRPPEQGALAGVPHRSDGLVYTEKPDLMWSFHT</sequence>
<keyword evidence="2" id="KW-1185">Reference proteome</keyword>
<protein>
    <submittedName>
        <fullName evidence="1">Uncharacterized protein</fullName>
    </submittedName>
</protein>
<dbReference type="AlphaFoldDB" id="A0AAW1G0V4"/>
<evidence type="ECO:0000313" key="1">
    <source>
        <dbReference type="EMBL" id="KAK9539664.1"/>
    </source>
</evidence>
<organism evidence="1 2">
    <name type="scientific">Zoarces viviparus</name>
    <name type="common">Viviparous eelpout</name>
    <name type="synonym">Blennius viviparus</name>
    <dbReference type="NCBI Taxonomy" id="48416"/>
    <lineage>
        <taxon>Eukaryota</taxon>
        <taxon>Metazoa</taxon>
        <taxon>Chordata</taxon>
        <taxon>Craniata</taxon>
        <taxon>Vertebrata</taxon>
        <taxon>Euteleostomi</taxon>
        <taxon>Actinopterygii</taxon>
        <taxon>Neopterygii</taxon>
        <taxon>Teleostei</taxon>
        <taxon>Neoteleostei</taxon>
        <taxon>Acanthomorphata</taxon>
        <taxon>Eupercaria</taxon>
        <taxon>Perciformes</taxon>
        <taxon>Cottioidei</taxon>
        <taxon>Zoarcales</taxon>
        <taxon>Zoarcidae</taxon>
        <taxon>Zoarcinae</taxon>
        <taxon>Zoarces</taxon>
    </lineage>
</organism>
<reference evidence="1 2" key="1">
    <citation type="journal article" date="2024" name="Genome Biol. Evol.">
        <title>Chromosome-level genome assembly of the viviparous eelpout Zoarces viviparus.</title>
        <authorList>
            <person name="Fuhrmann N."/>
            <person name="Brasseur M.V."/>
            <person name="Bakowski C.E."/>
            <person name="Podsiadlowski L."/>
            <person name="Prost S."/>
            <person name="Krehenwinkel H."/>
            <person name="Mayer C."/>
        </authorList>
    </citation>
    <scope>NUCLEOTIDE SEQUENCE [LARGE SCALE GENOMIC DNA]</scope>
    <source>
        <strain evidence="1">NO-MEL_2022_Ind0_liver</strain>
    </source>
</reference>
<comment type="caution">
    <text evidence="1">The sequence shown here is derived from an EMBL/GenBank/DDBJ whole genome shotgun (WGS) entry which is preliminary data.</text>
</comment>
<evidence type="ECO:0000313" key="2">
    <source>
        <dbReference type="Proteomes" id="UP001488805"/>
    </source>
</evidence>
<accession>A0AAW1G0V4</accession>
<gene>
    <name evidence="1" type="ORF">VZT92_002166</name>
</gene>